<evidence type="ECO:0000313" key="2">
    <source>
        <dbReference type="EMBL" id="KAA1117218.1"/>
    </source>
</evidence>
<proteinExistence type="predicted"/>
<dbReference type="EMBL" id="VSWC01000066">
    <property type="protein sequence ID" value="KAA1097819.1"/>
    <property type="molecule type" value="Genomic_DNA"/>
</dbReference>
<evidence type="ECO:0000313" key="4">
    <source>
        <dbReference type="Proteomes" id="UP000325313"/>
    </source>
</evidence>
<reference evidence="3 4" key="1">
    <citation type="submission" date="2019-05" db="EMBL/GenBank/DDBJ databases">
        <title>Emergence of the Ug99 lineage of the wheat stem rust pathogen through somatic hybridization.</title>
        <authorList>
            <person name="Li F."/>
            <person name="Upadhyaya N.M."/>
            <person name="Sperschneider J."/>
            <person name="Matny O."/>
            <person name="Nguyen-Phuc H."/>
            <person name="Mago R."/>
            <person name="Raley C."/>
            <person name="Miller M.E."/>
            <person name="Silverstein K.A.T."/>
            <person name="Henningsen E."/>
            <person name="Hirsch C.D."/>
            <person name="Visser B."/>
            <person name="Pretorius Z.A."/>
            <person name="Steffenson B.J."/>
            <person name="Schwessinger B."/>
            <person name="Dodds P.N."/>
            <person name="Figueroa M."/>
        </authorList>
    </citation>
    <scope>NUCLEOTIDE SEQUENCE [LARGE SCALE GENOMIC DNA]</scope>
    <source>
        <strain evidence="1">21-0</strain>
        <strain evidence="2 4">Ug99</strain>
    </source>
</reference>
<name>A0A5B0PDA0_PUCGR</name>
<sequence>MEAELAKTQDLKTNYERLTEEHQNQNLVPLYKEQPSTTVAQPILLYMDFGVPKCLKEKNQENLPWEGQDPRKI</sequence>
<comment type="caution">
    <text evidence="1">The sequence shown here is derived from an EMBL/GenBank/DDBJ whole genome shotgun (WGS) entry which is preliminary data.</text>
</comment>
<evidence type="ECO:0000313" key="3">
    <source>
        <dbReference type="Proteomes" id="UP000324748"/>
    </source>
</evidence>
<dbReference type="EMBL" id="VDEP01000270">
    <property type="protein sequence ID" value="KAA1117218.1"/>
    <property type="molecule type" value="Genomic_DNA"/>
</dbReference>
<dbReference type="AlphaFoldDB" id="A0A5B0PDA0"/>
<organism evidence="1 3">
    <name type="scientific">Puccinia graminis f. sp. tritici</name>
    <dbReference type="NCBI Taxonomy" id="56615"/>
    <lineage>
        <taxon>Eukaryota</taxon>
        <taxon>Fungi</taxon>
        <taxon>Dikarya</taxon>
        <taxon>Basidiomycota</taxon>
        <taxon>Pucciniomycotina</taxon>
        <taxon>Pucciniomycetes</taxon>
        <taxon>Pucciniales</taxon>
        <taxon>Pucciniaceae</taxon>
        <taxon>Puccinia</taxon>
    </lineage>
</organism>
<dbReference type="Proteomes" id="UP000325313">
    <property type="component" value="Unassembled WGS sequence"/>
</dbReference>
<protein>
    <submittedName>
        <fullName evidence="1">Uncharacterized protein</fullName>
    </submittedName>
</protein>
<accession>A0A5B0PDA0</accession>
<dbReference type="Proteomes" id="UP000324748">
    <property type="component" value="Unassembled WGS sequence"/>
</dbReference>
<evidence type="ECO:0000313" key="1">
    <source>
        <dbReference type="EMBL" id="KAA1097819.1"/>
    </source>
</evidence>
<gene>
    <name evidence="1" type="ORF">PGT21_021144</name>
    <name evidence="2" type="ORF">PGTUg99_037094</name>
</gene>
<keyword evidence="3" id="KW-1185">Reference proteome</keyword>